<dbReference type="STRING" id="317619.GCA_000332315_01183"/>
<protein>
    <submittedName>
        <fullName evidence="1">ABC transporter substrate-binding protein</fullName>
    </submittedName>
</protein>
<dbReference type="PANTHER" id="PTHR30632:SF0">
    <property type="entry name" value="SULFATE-BINDING PROTEIN"/>
    <property type="match status" value="1"/>
</dbReference>
<name>A0A0M2PW19_PROHO</name>
<dbReference type="Pfam" id="PF13531">
    <property type="entry name" value="SBP_bac_11"/>
    <property type="match status" value="1"/>
</dbReference>
<dbReference type="OrthoDB" id="448493at2"/>
<gene>
    <name evidence="1" type="ORF">PROH_11960</name>
</gene>
<sequence>MKPLRWGSSCALTIAALVLAYAPLPGLQQTLVVVSGSELQEPLEELERRFEEQNPAIRLDLKIQGSQDMVTNYLAGKNDFTATLLIPASGDLLGELEEGWQAQNPQRGDLFVDPPQPIAKTVLVAVAWPDRAAALFPQGQFQWSRLTEVLQTGRWEAVGGDPAWGSFNLVMTDPSRSNSGQLALGLWLDHDLGSGSLSPASLQTPQAQSLFQLVKRSIYQPARSTDILLQEFIAQGPNDADLALVYESIALHRWSQASTSQGRPYQIYYLDPSVETVATAAVLRPQVSGGQRRSAQAFLRFLGEPEQQAVFVAYGFRPLDPALDLTTVPRSPWAETIPGAQTQLSGSLAPGIDRPTLNSLVQRWQQTP</sequence>
<dbReference type="eggNOG" id="COG1840">
    <property type="taxonomic scope" value="Bacteria"/>
</dbReference>
<accession>A0A0M2PW19</accession>
<dbReference type="InterPro" id="IPR050682">
    <property type="entry name" value="ModA/WtpA"/>
</dbReference>
<dbReference type="EMBL" id="AJTX02000004">
    <property type="protein sequence ID" value="KKJ00360.1"/>
    <property type="molecule type" value="Genomic_DNA"/>
</dbReference>
<reference evidence="1" key="1">
    <citation type="submission" date="2012-04" db="EMBL/GenBank/DDBJ databases">
        <authorList>
            <person name="Borisov I.G."/>
            <person name="Ivanikova N.V."/>
            <person name="Pinevich A.V."/>
        </authorList>
    </citation>
    <scope>NUCLEOTIDE SEQUENCE</scope>
    <source>
        <strain evidence="1">CALU 1027</strain>
    </source>
</reference>
<evidence type="ECO:0000313" key="1">
    <source>
        <dbReference type="EMBL" id="KKJ00360.1"/>
    </source>
</evidence>
<proteinExistence type="predicted"/>
<dbReference type="PANTHER" id="PTHR30632">
    <property type="entry name" value="MOLYBDATE-BINDING PERIPLASMIC PROTEIN"/>
    <property type="match status" value="1"/>
</dbReference>
<organism evidence="1 2">
    <name type="scientific">Prochlorothrix hollandica PCC 9006 = CALU 1027</name>
    <dbReference type="NCBI Taxonomy" id="317619"/>
    <lineage>
        <taxon>Bacteria</taxon>
        <taxon>Bacillati</taxon>
        <taxon>Cyanobacteriota</taxon>
        <taxon>Cyanophyceae</taxon>
        <taxon>Prochlorotrichales</taxon>
        <taxon>Prochlorotrichaceae</taxon>
        <taxon>Prochlorothrix</taxon>
    </lineage>
</organism>
<dbReference type="Proteomes" id="UP000034681">
    <property type="component" value="Unassembled WGS sequence"/>
</dbReference>
<comment type="caution">
    <text evidence="1">The sequence shown here is derived from an EMBL/GenBank/DDBJ whole genome shotgun (WGS) entry which is preliminary data.</text>
</comment>
<dbReference type="Gene3D" id="3.40.190.10">
    <property type="entry name" value="Periplasmic binding protein-like II"/>
    <property type="match status" value="2"/>
</dbReference>
<dbReference type="GO" id="GO:0015689">
    <property type="term" value="P:molybdate ion transport"/>
    <property type="evidence" value="ECO:0007669"/>
    <property type="project" value="TreeGrafter"/>
</dbReference>
<dbReference type="RefSeq" id="WP_017711766.1">
    <property type="nucleotide sequence ID" value="NZ_KB235933.1"/>
</dbReference>
<dbReference type="GO" id="GO:0030973">
    <property type="term" value="F:molybdate ion binding"/>
    <property type="evidence" value="ECO:0007669"/>
    <property type="project" value="TreeGrafter"/>
</dbReference>
<keyword evidence="2" id="KW-1185">Reference proteome</keyword>
<dbReference type="AlphaFoldDB" id="A0A0M2PW19"/>
<evidence type="ECO:0000313" key="2">
    <source>
        <dbReference type="Proteomes" id="UP000034681"/>
    </source>
</evidence>
<dbReference type="SUPFAM" id="SSF53850">
    <property type="entry name" value="Periplasmic binding protein-like II"/>
    <property type="match status" value="1"/>
</dbReference>